<sequence length="64" mass="6960">MTPDILDRPVPLAGLRTLIANWRLPATALPVSPGLPTSPRLRRDIGLPEIEPAPQVVTPFGERI</sequence>
<organism evidence="1 2">
    <name type="scientific">Tropicimonas aquimaris</name>
    <dbReference type="NCBI Taxonomy" id="914152"/>
    <lineage>
        <taxon>Bacteria</taxon>
        <taxon>Pseudomonadati</taxon>
        <taxon>Pseudomonadota</taxon>
        <taxon>Alphaproteobacteria</taxon>
        <taxon>Rhodobacterales</taxon>
        <taxon>Roseobacteraceae</taxon>
        <taxon>Tropicimonas</taxon>
    </lineage>
</organism>
<dbReference type="Proteomes" id="UP001597108">
    <property type="component" value="Unassembled WGS sequence"/>
</dbReference>
<evidence type="ECO:0000313" key="1">
    <source>
        <dbReference type="EMBL" id="MFD0980123.1"/>
    </source>
</evidence>
<proteinExistence type="predicted"/>
<evidence type="ECO:0000313" key="2">
    <source>
        <dbReference type="Proteomes" id="UP001597108"/>
    </source>
</evidence>
<name>A0ABW3IPS6_9RHOB</name>
<protein>
    <submittedName>
        <fullName evidence="1">Uncharacterized protein</fullName>
    </submittedName>
</protein>
<keyword evidence="2" id="KW-1185">Reference proteome</keyword>
<accession>A0ABW3IPS6</accession>
<comment type="caution">
    <text evidence="1">The sequence shown here is derived from an EMBL/GenBank/DDBJ whole genome shotgun (WGS) entry which is preliminary data.</text>
</comment>
<dbReference type="EMBL" id="JBHTJT010000012">
    <property type="protein sequence ID" value="MFD0980123.1"/>
    <property type="molecule type" value="Genomic_DNA"/>
</dbReference>
<dbReference type="RefSeq" id="WP_386074456.1">
    <property type="nucleotide sequence ID" value="NZ_JBHTJT010000012.1"/>
</dbReference>
<gene>
    <name evidence="1" type="ORF">ACFQ2S_10730</name>
</gene>
<reference evidence="2" key="1">
    <citation type="journal article" date="2019" name="Int. J. Syst. Evol. Microbiol.">
        <title>The Global Catalogue of Microorganisms (GCM) 10K type strain sequencing project: providing services to taxonomists for standard genome sequencing and annotation.</title>
        <authorList>
            <consortium name="The Broad Institute Genomics Platform"/>
            <consortium name="The Broad Institute Genome Sequencing Center for Infectious Disease"/>
            <person name="Wu L."/>
            <person name="Ma J."/>
        </authorList>
    </citation>
    <scope>NUCLEOTIDE SEQUENCE [LARGE SCALE GENOMIC DNA]</scope>
    <source>
        <strain evidence="2">CCUG 60524</strain>
    </source>
</reference>